<dbReference type="RefSeq" id="WP_151123336.1">
    <property type="nucleotide sequence ID" value="NZ_CP088082.1"/>
</dbReference>
<dbReference type="EMBL" id="VZPB01000010">
    <property type="protein sequence ID" value="KAB0583873.1"/>
    <property type="molecule type" value="Genomic_DNA"/>
</dbReference>
<dbReference type="SUPFAM" id="SSF54637">
    <property type="entry name" value="Thioesterase/thiol ester dehydrase-isomerase"/>
    <property type="match status" value="1"/>
</dbReference>
<dbReference type="OrthoDB" id="5298629at2"/>
<keyword evidence="3" id="KW-1185">Reference proteome</keyword>
<gene>
    <name evidence="2" type="ORF">F7Q92_06300</name>
</gene>
<name>A0A643FHZ0_IDEDE</name>
<dbReference type="Gene3D" id="3.10.129.10">
    <property type="entry name" value="Hotdog Thioesterase"/>
    <property type="match status" value="1"/>
</dbReference>
<dbReference type="InterPro" id="IPR052342">
    <property type="entry name" value="MCH/BMMD"/>
</dbReference>
<dbReference type="InterPro" id="IPR029069">
    <property type="entry name" value="HotDog_dom_sf"/>
</dbReference>
<sequence>MALTAAVYLEDLSVGDTFRSGEHALDEAQIVDFARQFDPQPFHTDGEAARQTFFQGLAASGWHTAAVTMKLLVQSMPLGGGLIGAGGSVEWPRPTRPGDLLRVVCRVLEIRPSRSKPDRGMVTVETLTLNQRDETCQRLVTQMVVMRRPG</sequence>
<dbReference type="PANTHER" id="PTHR43664">
    <property type="entry name" value="MONOAMINE OXIDASE-RELATED"/>
    <property type="match status" value="1"/>
</dbReference>
<dbReference type="Proteomes" id="UP000430120">
    <property type="component" value="Unassembled WGS sequence"/>
</dbReference>
<organism evidence="2 3">
    <name type="scientific">Ideonella dechloratans</name>
    <dbReference type="NCBI Taxonomy" id="36863"/>
    <lineage>
        <taxon>Bacteria</taxon>
        <taxon>Pseudomonadati</taxon>
        <taxon>Pseudomonadota</taxon>
        <taxon>Betaproteobacteria</taxon>
        <taxon>Burkholderiales</taxon>
        <taxon>Sphaerotilaceae</taxon>
        <taxon>Ideonella</taxon>
    </lineage>
</organism>
<proteinExistence type="predicted"/>
<dbReference type="CDD" id="cd03454">
    <property type="entry name" value="YdeM"/>
    <property type="match status" value="1"/>
</dbReference>
<comment type="caution">
    <text evidence="2">The sequence shown here is derived from an EMBL/GenBank/DDBJ whole genome shotgun (WGS) entry which is preliminary data.</text>
</comment>
<dbReference type="InterPro" id="IPR002539">
    <property type="entry name" value="MaoC-like_dom"/>
</dbReference>
<accession>A0A643FHZ0</accession>
<dbReference type="PANTHER" id="PTHR43664:SF1">
    <property type="entry name" value="BETA-METHYLMALYL-COA DEHYDRATASE"/>
    <property type="match status" value="1"/>
</dbReference>
<evidence type="ECO:0000313" key="3">
    <source>
        <dbReference type="Proteomes" id="UP000430120"/>
    </source>
</evidence>
<reference evidence="2 3" key="1">
    <citation type="submission" date="2019-09" db="EMBL/GenBank/DDBJ databases">
        <title>Draft genome sequences of 48 bacterial type strains from the CCUG.</title>
        <authorList>
            <person name="Tunovic T."/>
            <person name="Pineiro-Iglesias B."/>
            <person name="Unosson C."/>
            <person name="Inganas E."/>
            <person name="Ohlen M."/>
            <person name="Cardew S."/>
            <person name="Jensie-Markopoulos S."/>
            <person name="Salva-Serra F."/>
            <person name="Jaen-Luchoro D."/>
            <person name="Karlsson R."/>
            <person name="Svensson-Stadler L."/>
            <person name="Chun J."/>
            <person name="Moore E."/>
        </authorList>
    </citation>
    <scope>NUCLEOTIDE SEQUENCE [LARGE SCALE GENOMIC DNA]</scope>
    <source>
        <strain evidence="2 3">CCUG 30977</strain>
    </source>
</reference>
<feature type="domain" description="MaoC-like" evidence="1">
    <location>
        <begin position="21"/>
        <end position="125"/>
    </location>
</feature>
<protein>
    <submittedName>
        <fullName evidence="2">MaoC family dehydratase</fullName>
    </submittedName>
</protein>
<evidence type="ECO:0000259" key="1">
    <source>
        <dbReference type="Pfam" id="PF01575"/>
    </source>
</evidence>
<evidence type="ECO:0000313" key="2">
    <source>
        <dbReference type="EMBL" id="KAB0583873.1"/>
    </source>
</evidence>
<dbReference type="Pfam" id="PF01575">
    <property type="entry name" value="MaoC_dehydratas"/>
    <property type="match status" value="1"/>
</dbReference>
<dbReference type="AlphaFoldDB" id="A0A643FHZ0"/>